<gene>
    <name evidence="1" type="ORF">JI748_13830</name>
</gene>
<evidence type="ECO:0000313" key="2">
    <source>
        <dbReference type="Proteomes" id="UP000595857"/>
    </source>
</evidence>
<dbReference type="EMBL" id="CP068046">
    <property type="protein sequence ID" value="QQR38819.1"/>
    <property type="molecule type" value="Genomic_DNA"/>
</dbReference>
<dbReference type="RefSeq" id="WP_201631783.1">
    <property type="nucleotide sequence ID" value="NZ_CP068046.1"/>
</dbReference>
<protein>
    <submittedName>
        <fullName evidence="1">Uncharacterized protein</fullName>
    </submittedName>
</protein>
<accession>A0ABX7C6D2</accession>
<reference evidence="1 2" key="1">
    <citation type="submission" date="2021-01" db="EMBL/GenBank/DDBJ databases">
        <title>Genome seq and assembly of Devosia sp. LEGU1.</title>
        <authorList>
            <person name="Chhetri G."/>
        </authorList>
    </citation>
    <scope>NUCLEOTIDE SEQUENCE [LARGE SCALE GENOMIC DNA]</scope>
    <source>
        <strain evidence="1 2">LEGU1</strain>
    </source>
</reference>
<sequence length="176" mass="19857">MRAKPYSTISRRMAERHESLLPKLQVLARKLQSMAARSPHRPVPDDLRSEAEAMLFEVEVFRERRQRPALPVGAPHYHGLASQLAEALTAMIAFEQRHVAWNAATEEPQWNLAPGKKDGRVGIMKVARLAPRPGSKAAARADAQARLEKERRADRMLRMRAALVDRLTKSQRTDGP</sequence>
<name>A0ABX7C6D2_9HYPH</name>
<organism evidence="1 2">
    <name type="scientific">Devosia rhizoryzae</name>
    <dbReference type="NCBI Taxonomy" id="2774137"/>
    <lineage>
        <taxon>Bacteria</taxon>
        <taxon>Pseudomonadati</taxon>
        <taxon>Pseudomonadota</taxon>
        <taxon>Alphaproteobacteria</taxon>
        <taxon>Hyphomicrobiales</taxon>
        <taxon>Devosiaceae</taxon>
        <taxon>Devosia</taxon>
    </lineage>
</organism>
<keyword evidence="2" id="KW-1185">Reference proteome</keyword>
<proteinExistence type="predicted"/>
<dbReference type="Proteomes" id="UP000595857">
    <property type="component" value="Chromosome"/>
</dbReference>
<evidence type="ECO:0000313" key="1">
    <source>
        <dbReference type="EMBL" id="QQR38819.1"/>
    </source>
</evidence>